<dbReference type="InterPro" id="IPR039775">
    <property type="entry name" value="PHTF1/2"/>
</dbReference>
<feature type="transmembrane region" description="Helical" evidence="7">
    <location>
        <begin position="491"/>
        <end position="515"/>
    </location>
</feature>
<keyword evidence="5" id="KW-0325">Glycoprotein</keyword>
<dbReference type="Proteomes" id="UP001152888">
    <property type="component" value="Unassembled WGS sequence"/>
</dbReference>
<proteinExistence type="predicted"/>
<comment type="subcellular location">
    <subcellularLocation>
        <location evidence="1">Membrane</location>
        <topology evidence="1">Multi-pass membrane protein</topology>
    </subcellularLocation>
</comment>
<evidence type="ECO:0000256" key="7">
    <source>
        <dbReference type="SAM" id="Phobius"/>
    </source>
</evidence>
<comment type="caution">
    <text evidence="9">The sequence shown here is derived from an EMBL/GenBank/DDBJ whole genome shotgun (WGS) entry which is preliminary data.</text>
</comment>
<keyword evidence="2 7" id="KW-0812">Transmembrane</keyword>
<gene>
    <name evidence="9" type="ORF">ACAOBT_LOCUS2320</name>
</gene>
<feature type="transmembrane region" description="Helical" evidence="7">
    <location>
        <begin position="602"/>
        <end position="625"/>
    </location>
</feature>
<feature type="compositionally biased region" description="Basic and acidic residues" evidence="6">
    <location>
        <begin position="204"/>
        <end position="220"/>
    </location>
</feature>
<feature type="region of interest" description="Disordered" evidence="6">
    <location>
        <begin position="194"/>
        <end position="220"/>
    </location>
</feature>
<dbReference type="GO" id="GO:0005783">
    <property type="term" value="C:endoplasmic reticulum"/>
    <property type="evidence" value="ECO:0007669"/>
    <property type="project" value="InterPro"/>
</dbReference>
<protein>
    <recommendedName>
        <fullName evidence="8">PHTF1/2 N-terminal domain-containing protein</fullName>
    </recommendedName>
</protein>
<keyword evidence="4 7" id="KW-0472">Membrane</keyword>
<reference evidence="9" key="1">
    <citation type="submission" date="2022-03" db="EMBL/GenBank/DDBJ databases">
        <authorList>
            <person name="Sayadi A."/>
        </authorList>
    </citation>
    <scope>NUCLEOTIDE SEQUENCE</scope>
</reference>
<sequence length="725" mass="82694">MGVGHIFVWYQHKIGTYDKQQWETNIEQREQKIIGLNHVQTRSTKPNTDLIDLDLVRGSSFTKAKPQHGFIKVTKLATLRCIFFPLYGKWWINQTSYYVFTITLLTYIAEVINIIYFFNTYTSIDLHNSDTHSFMEIFVPAIMMWVLSLIHSQIVATSPNTEKLSSHKLKRKVYKKKSSLKKSTKLVSWNDKEYSSKQSTKNNDNVKDLKGSGEKSGRSCKEKIERTFIEKCNANSNDKPVHNDFASSDSESEANTVFETKRRPSVPKKPPVHVPIISVSSLDDNGCDTDEEDEEEEAVSSGDVRAANNQSDNFLCDLTSSATDWMGVTTNSEEECSYSSDLNDNLIEMQECSKYDNEMAPTAILNPPSGKVSCIIWERNEIKKADLSMLDISSTIIGNVESVPECLDYFYVGVFFSVILAVLPLVCRLYYSSSNSYLTTVHQVLEEIYFNVSTLEQNESYITNCKRIFGATMLHLKEYVQHTFNDDVEDVGVLVISCLQRWILSMMIFFLLAIAERTFTQRVLYAKLFSHLTSSRRARKSGLPHFRLNKVINIKTWLSVRSYLKKRGPQRSVDVIVSTAFIANLLLLTFLCVEVLKDSVVFSLAYMEALIWCLGLGIFLLRFMTLGTKINKKYRNLPVLITEQINLHLQIEQKPHKKDELNVANNVLKLAIDLLKELENPFKISGLSANPILYNVTKLVILSALSGVFSEILGFKLKLHKIKLK</sequence>
<accession>A0A9P0JMX8</accession>
<name>A0A9P0JMX8_ACAOB</name>
<feature type="transmembrane region" description="Helical" evidence="7">
    <location>
        <begin position="137"/>
        <end position="156"/>
    </location>
</feature>
<evidence type="ECO:0000256" key="3">
    <source>
        <dbReference type="ARBA" id="ARBA00022989"/>
    </source>
</evidence>
<feature type="transmembrane region" description="Helical" evidence="7">
    <location>
        <begin position="409"/>
        <end position="431"/>
    </location>
</feature>
<feature type="region of interest" description="Disordered" evidence="6">
    <location>
        <begin position="239"/>
        <end position="304"/>
    </location>
</feature>
<evidence type="ECO:0000256" key="1">
    <source>
        <dbReference type="ARBA" id="ARBA00004141"/>
    </source>
</evidence>
<dbReference type="InterPro" id="IPR021980">
    <property type="entry name" value="PHTF1/2_N"/>
</dbReference>
<evidence type="ECO:0000313" key="9">
    <source>
        <dbReference type="EMBL" id="CAH1957841.1"/>
    </source>
</evidence>
<evidence type="ECO:0000256" key="5">
    <source>
        <dbReference type="ARBA" id="ARBA00023180"/>
    </source>
</evidence>
<keyword evidence="3 7" id="KW-1133">Transmembrane helix</keyword>
<feature type="domain" description="PHTF1/2 N-terminal" evidence="8">
    <location>
        <begin position="2"/>
        <end position="158"/>
    </location>
</feature>
<organism evidence="9 10">
    <name type="scientific">Acanthoscelides obtectus</name>
    <name type="common">Bean weevil</name>
    <name type="synonym">Bruchus obtectus</name>
    <dbReference type="NCBI Taxonomy" id="200917"/>
    <lineage>
        <taxon>Eukaryota</taxon>
        <taxon>Metazoa</taxon>
        <taxon>Ecdysozoa</taxon>
        <taxon>Arthropoda</taxon>
        <taxon>Hexapoda</taxon>
        <taxon>Insecta</taxon>
        <taxon>Pterygota</taxon>
        <taxon>Neoptera</taxon>
        <taxon>Endopterygota</taxon>
        <taxon>Coleoptera</taxon>
        <taxon>Polyphaga</taxon>
        <taxon>Cucujiformia</taxon>
        <taxon>Chrysomeloidea</taxon>
        <taxon>Chrysomelidae</taxon>
        <taxon>Bruchinae</taxon>
        <taxon>Bruchini</taxon>
        <taxon>Acanthoscelides</taxon>
    </lineage>
</organism>
<dbReference type="GO" id="GO:0016020">
    <property type="term" value="C:membrane"/>
    <property type="evidence" value="ECO:0007669"/>
    <property type="project" value="UniProtKB-SubCell"/>
</dbReference>
<dbReference type="PANTHER" id="PTHR12680:SF6">
    <property type="entry name" value="PROTEIN PHTF"/>
    <property type="match status" value="1"/>
</dbReference>
<evidence type="ECO:0000256" key="4">
    <source>
        <dbReference type="ARBA" id="ARBA00023136"/>
    </source>
</evidence>
<feature type="compositionally biased region" description="Polar residues" evidence="6">
    <location>
        <begin position="245"/>
        <end position="258"/>
    </location>
</feature>
<feature type="transmembrane region" description="Helical" evidence="7">
    <location>
        <begin position="575"/>
        <end position="596"/>
    </location>
</feature>
<dbReference type="AlphaFoldDB" id="A0A9P0JMX8"/>
<evidence type="ECO:0000256" key="6">
    <source>
        <dbReference type="SAM" id="MobiDB-lite"/>
    </source>
</evidence>
<keyword evidence="10" id="KW-1185">Reference proteome</keyword>
<feature type="compositionally biased region" description="Acidic residues" evidence="6">
    <location>
        <begin position="285"/>
        <end position="298"/>
    </location>
</feature>
<feature type="transmembrane region" description="Helical" evidence="7">
    <location>
        <begin position="97"/>
        <end position="117"/>
    </location>
</feature>
<evidence type="ECO:0000259" key="8">
    <source>
        <dbReference type="Pfam" id="PF12129"/>
    </source>
</evidence>
<evidence type="ECO:0000313" key="10">
    <source>
        <dbReference type="Proteomes" id="UP001152888"/>
    </source>
</evidence>
<dbReference type="PANTHER" id="PTHR12680">
    <property type="entry name" value="PUTATIVE HOMEODOMAIN TRANSCRIPTION FACTOR PHTF"/>
    <property type="match status" value="1"/>
</dbReference>
<dbReference type="EMBL" id="CAKOFQ010006674">
    <property type="protein sequence ID" value="CAH1957841.1"/>
    <property type="molecule type" value="Genomic_DNA"/>
</dbReference>
<dbReference type="Pfam" id="PF12129">
    <property type="entry name" value="PHTF1-2_N"/>
    <property type="match status" value="1"/>
</dbReference>
<evidence type="ECO:0000256" key="2">
    <source>
        <dbReference type="ARBA" id="ARBA00022692"/>
    </source>
</evidence>
<dbReference type="OrthoDB" id="10066656at2759"/>